<evidence type="ECO:0000313" key="1">
    <source>
        <dbReference type="EMBL" id="TNV71695.1"/>
    </source>
</evidence>
<evidence type="ECO:0000313" key="2">
    <source>
        <dbReference type="Proteomes" id="UP000785679"/>
    </source>
</evidence>
<gene>
    <name evidence="1" type="ORF">FGO68_gene9129</name>
</gene>
<dbReference type="AlphaFoldDB" id="A0A8J8NC15"/>
<comment type="caution">
    <text evidence="1">The sequence shown here is derived from an EMBL/GenBank/DDBJ whole genome shotgun (WGS) entry which is preliminary data.</text>
</comment>
<keyword evidence="2" id="KW-1185">Reference proteome</keyword>
<dbReference type="Proteomes" id="UP000785679">
    <property type="component" value="Unassembled WGS sequence"/>
</dbReference>
<organism evidence="1 2">
    <name type="scientific">Halteria grandinella</name>
    <dbReference type="NCBI Taxonomy" id="5974"/>
    <lineage>
        <taxon>Eukaryota</taxon>
        <taxon>Sar</taxon>
        <taxon>Alveolata</taxon>
        <taxon>Ciliophora</taxon>
        <taxon>Intramacronucleata</taxon>
        <taxon>Spirotrichea</taxon>
        <taxon>Stichotrichia</taxon>
        <taxon>Sporadotrichida</taxon>
        <taxon>Halteriidae</taxon>
        <taxon>Halteria</taxon>
    </lineage>
</organism>
<sequence length="112" mass="13328">MTVGAPESKIKLQVFPLMFTFTNGRLFSYFRLTFSTGCCSCTSPFSKKFLSCPKTETVEHRKKVQRIFIMDLFYGQNKVFKGKRIINIVDQFYQAKFQIVYYRYQILDLLFR</sequence>
<name>A0A8J8NC15_HALGN</name>
<reference evidence="1" key="1">
    <citation type="submission" date="2019-06" db="EMBL/GenBank/DDBJ databases">
        <authorList>
            <person name="Zheng W."/>
        </authorList>
    </citation>
    <scope>NUCLEOTIDE SEQUENCE</scope>
    <source>
        <strain evidence="1">QDHG01</strain>
    </source>
</reference>
<accession>A0A8J8NC15</accession>
<protein>
    <submittedName>
        <fullName evidence="1">Uncharacterized protein</fullName>
    </submittedName>
</protein>
<dbReference type="EMBL" id="RRYP01029738">
    <property type="protein sequence ID" value="TNV71695.1"/>
    <property type="molecule type" value="Genomic_DNA"/>
</dbReference>
<proteinExistence type="predicted"/>